<organism evidence="4">
    <name type="scientific">Desulfofervidus auxilii</name>
    <dbReference type="NCBI Taxonomy" id="1621989"/>
    <lineage>
        <taxon>Bacteria</taxon>
        <taxon>Pseudomonadati</taxon>
        <taxon>Thermodesulfobacteriota</taxon>
        <taxon>Candidatus Desulfofervidia</taxon>
        <taxon>Candidatus Desulfofervidales</taxon>
        <taxon>Candidatus Desulfofervidaceae</taxon>
        <taxon>Candidatus Desulfofervidus</taxon>
    </lineage>
</organism>
<comment type="caution">
    <text evidence="4">The sequence shown here is derived from an EMBL/GenBank/DDBJ whole genome shotgun (WGS) entry which is preliminary data.</text>
</comment>
<evidence type="ECO:0000259" key="3">
    <source>
        <dbReference type="Pfam" id="PF23357"/>
    </source>
</evidence>
<dbReference type="InterPro" id="IPR019196">
    <property type="entry name" value="ABC_transp_unknown"/>
</dbReference>
<dbReference type="Proteomes" id="UP000886289">
    <property type="component" value="Unassembled WGS sequence"/>
</dbReference>
<dbReference type="InterPro" id="IPR055396">
    <property type="entry name" value="DUF7088"/>
</dbReference>
<feature type="domain" description="ABC-type uncharacterised transport system" evidence="2">
    <location>
        <begin position="144"/>
        <end position="377"/>
    </location>
</feature>
<evidence type="ECO:0000313" key="4">
    <source>
        <dbReference type="EMBL" id="HDD45445.1"/>
    </source>
</evidence>
<dbReference type="SUPFAM" id="SSF52317">
    <property type="entry name" value="Class I glutamine amidotransferase-like"/>
    <property type="match status" value="1"/>
</dbReference>
<keyword evidence="1" id="KW-0472">Membrane</keyword>
<feature type="domain" description="DUF7088" evidence="3">
    <location>
        <begin position="38"/>
        <end position="125"/>
    </location>
</feature>
<dbReference type="InterPro" id="IPR029062">
    <property type="entry name" value="Class_I_gatase-like"/>
</dbReference>
<dbReference type="PANTHER" id="PTHR12969:SF7">
    <property type="entry name" value="INTRAFLAGELLAR TRANSPORT PROTEIN 52 HOMOLOG"/>
    <property type="match status" value="1"/>
</dbReference>
<reference evidence="4" key="1">
    <citation type="journal article" date="2020" name="mSystems">
        <title>Genome- and Community-Level Interaction Insights into Carbon Utilization and Element Cycling Functions of Hydrothermarchaeota in Hydrothermal Sediment.</title>
        <authorList>
            <person name="Zhou Z."/>
            <person name="Liu Y."/>
            <person name="Xu W."/>
            <person name="Pan J."/>
            <person name="Luo Z.H."/>
            <person name="Li M."/>
        </authorList>
    </citation>
    <scope>NUCLEOTIDE SEQUENCE [LARGE SCALE GENOMIC DNA]</scope>
    <source>
        <strain evidence="4">HyVt-233</strain>
    </source>
</reference>
<dbReference type="Pfam" id="PF09822">
    <property type="entry name" value="ABC_transp_aux"/>
    <property type="match status" value="1"/>
</dbReference>
<evidence type="ECO:0000256" key="1">
    <source>
        <dbReference type="SAM" id="Phobius"/>
    </source>
</evidence>
<sequence>MRRVYYLQSLIFIFIFLGILIMANLFAQQYHLRFDLTKEKRYTLSPQTVNVLKNLKTKVKVIGFFSSGSEREKAKDLLEQYRYHSRKFNYTFIDPDRHPLEAKKYNITRYNTIVVESGEKREQIYEISEEKLTNAIVRVTRPERKVIYFLKGHGEYDIDNRGKIGYSRFKTALTDKGYIVKSLLLAKEAEIPKDAKLLVIAGPNKPLLSAEIKVIKDYIDKGGQVLFLLNPETGEELKDLLKEKGIILDDDMIVDKMSRLFGGDYLIPVIIKYNKNHPVTKDFNLVCFLPLARSIKIKKDLPKEIKAEILAWTSENAWGETDLKALKAGKALFDRKDIKGPVPVAVASWKEGKNGFRIAVIGDADFLSNSYFQASGNGDFGLNLISWLTEEENLIAIPPKEIKSTPLVLSHSQGKVIFYLPVVVWPLLMLIVGIVVYFRRRKL</sequence>
<name>A0A7C0U4V4_DESA2</name>
<keyword evidence="1" id="KW-0812">Transmembrane</keyword>
<proteinExistence type="predicted"/>
<dbReference type="EMBL" id="DRBS01000424">
    <property type="protein sequence ID" value="HDD45445.1"/>
    <property type="molecule type" value="Genomic_DNA"/>
</dbReference>
<accession>A0A7C0U4V4</accession>
<protein>
    <submittedName>
        <fullName evidence="4">Uncharacterized protein</fullName>
    </submittedName>
</protein>
<dbReference type="Pfam" id="PF23357">
    <property type="entry name" value="DUF7088"/>
    <property type="match status" value="1"/>
</dbReference>
<dbReference type="Gene3D" id="3.40.30.10">
    <property type="entry name" value="Glutaredoxin"/>
    <property type="match status" value="1"/>
</dbReference>
<dbReference type="PANTHER" id="PTHR12969">
    <property type="entry name" value="NGD5/OSM-6/IFT52"/>
    <property type="match status" value="1"/>
</dbReference>
<keyword evidence="1" id="KW-1133">Transmembrane helix</keyword>
<dbReference type="AlphaFoldDB" id="A0A7C0U4V4"/>
<dbReference type="InterPro" id="IPR039975">
    <property type="entry name" value="IFT52"/>
</dbReference>
<gene>
    <name evidence="4" type="ORF">ENG63_11420</name>
</gene>
<evidence type="ECO:0000259" key="2">
    <source>
        <dbReference type="Pfam" id="PF09822"/>
    </source>
</evidence>
<feature type="transmembrane region" description="Helical" evidence="1">
    <location>
        <begin position="416"/>
        <end position="438"/>
    </location>
</feature>